<evidence type="ECO:0000313" key="1">
    <source>
        <dbReference type="EMBL" id="OLP76364.1"/>
    </source>
</evidence>
<evidence type="ECO:0000313" key="2">
    <source>
        <dbReference type="Proteomes" id="UP000186817"/>
    </source>
</evidence>
<accession>A0A1Q9C0C2</accession>
<dbReference type="AlphaFoldDB" id="A0A1Q9C0C2"/>
<dbReference type="EMBL" id="LSRX01002047">
    <property type="protein sequence ID" value="OLP76364.1"/>
    <property type="molecule type" value="Genomic_DNA"/>
</dbReference>
<gene>
    <name evidence="1" type="ORF">AK812_SmicGene43713</name>
</gene>
<proteinExistence type="predicted"/>
<reference evidence="1 2" key="1">
    <citation type="submission" date="2016-02" db="EMBL/GenBank/DDBJ databases">
        <title>Genome analysis of coral dinoflagellate symbionts highlights evolutionary adaptations to a symbiotic lifestyle.</title>
        <authorList>
            <person name="Aranda M."/>
            <person name="Li Y."/>
            <person name="Liew Y.J."/>
            <person name="Baumgarten S."/>
            <person name="Simakov O."/>
            <person name="Wilson M."/>
            <person name="Piel J."/>
            <person name="Ashoor H."/>
            <person name="Bougouffa S."/>
            <person name="Bajic V.B."/>
            <person name="Ryu T."/>
            <person name="Ravasi T."/>
            <person name="Bayer T."/>
            <person name="Micklem G."/>
            <person name="Kim H."/>
            <person name="Bhak J."/>
            <person name="Lajeunesse T.C."/>
            <person name="Voolstra C.R."/>
        </authorList>
    </citation>
    <scope>NUCLEOTIDE SEQUENCE [LARGE SCALE GENOMIC DNA]</scope>
    <source>
        <strain evidence="1 2">CCMP2467</strain>
    </source>
</reference>
<protein>
    <submittedName>
        <fullName evidence="1">Uncharacterized protein</fullName>
    </submittedName>
</protein>
<organism evidence="1 2">
    <name type="scientific">Symbiodinium microadriaticum</name>
    <name type="common">Dinoflagellate</name>
    <name type="synonym">Zooxanthella microadriatica</name>
    <dbReference type="NCBI Taxonomy" id="2951"/>
    <lineage>
        <taxon>Eukaryota</taxon>
        <taxon>Sar</taxon>
        <taxon>Alveolata</taxon>
        <taxon>Dinophyceae</taxon>
        <taxon>Suessiales</taxon>
        <taxon>Symbiodiniaceae</taxon>
        <taxon>Symbiodinium</taxon>
    </lineage>
</organism>
<keyword evidence="2" id="KW-1185">Reference proteome</keyword>
<comment type="caution">
    <text evidence="1">The sequence shown here is derived from an EMBL/GenBank/DDBJ whole genome shotgun (WGS) entry which is preliminary data.</text>
</comment>
<sequence length="292" mass="32464">MLVVADTWHTVMEVPEEGRERYGIAAAVSWMRARTQVLAKKRQQGVGFVSLDNDYDADGISISDAESSDKNETPVTQVLSVHEQASMLARQDLQVCRGRSVEERELRKVWCVLKERRIQMAEGSRDGDDDGDTKPRADVEELGSWMTTEEEEDIYIDVEESGETNVLVAFLKASRMFRRTPASQLRWLADRLLPEEVDPCVQQASTDVKLLEVPDPGPGAAGNDQSGAAGSFSSRLLQQARELGAVARSGSSPKLQCRAVLRVLVHGTVSWPGAEGRLYYTEQWDTIRFCCS</sequence>
<dbReference type="OrthoDB" id="10390662at2759"/>
<name>A0A1Q9C0C2_SYMMI</name>
<dbReference type="Proteomes" id="UP000186817">
    <property type="component" value="Unassembled WGS sequence"/>
</dbReference>